<dbReference type="Gene3D" id="3.30.470.20">
    <property type="entry name" value="ATP-grasp fold, B domain"/>
    <property type="match status" value="1"/>
</dbReference>
<dbReference type="EC" id="6.3.2.4" evidence="4"/>
<comment type="catalytic activity">
    <reaction evidence="4">
        <text>2 D-alanine + ATP = D-alanyl-D-alanine + ADP + phosphate + H(+)</text>
        <dbReference type="Rhea" id="RHEA:11224"/>
        <dbReference type="ChEBI" id="CHEBI:15378"/>
        <dbReference type="ChEBI" id="CHEBI:30616"/>
        <dbReference type="ChEBI" id="CHEBI:43474"/>
        <dbReference type="ChEBI" id="CHEBI:57416"/>
        <dbReference type="ChEBI" id="CHEBI:57822"/>
        <dbReference type="ChEBI" id="CHEBI:456216"/>
        <dbReference type="EC" id="6.3.2.4"/>
    </reaction>
</comment>
<evidence type="ECO:0000256" key="2">
    <source>
        <dbReference type="ARBA" id="ARBA00022598"/>
    </source>
</evidence>
<dbReference type="InterPro" id="IPR011761">
    <property type="entry name" value="ATP-grasp"/>
</dbReference>
<keyword evidence="4" id="KW-0133">Cell shape</keyword>
<keyword evidence="5" id="KW-0547">Nucleotide-binding</keyword>
<evidence type="ECO:0000256" key="4">
    <source>
        <dbReference type="HAMAP-Rule" id="MF_00047"/>
    </source>
</evidence>
<dbReference type="SUPFAM" id="SSF52440">
    <property type="entry name" value="PreATP-grasp domain"/>
    <property type="match status" value="1"/>
</dbReference>
<dbReference type="Gene3D" id="3.30.1490.20">
    <property type="entry name" value="ATP-grasp fold, A domain"/>
    <property type="match status" value="1"/>
</dbReference>
<name>A0ABN2GWA7_9ACTN</name>
<dbReference type="Pfam" id="PF07478">
    <property type="entry name" value="Dala_Dala_lig_C"/>
    <property type="match status" value="1"/>
</dbReference>
<dbReference type="InterPro" id="IPR013815">
    <property type="entry name" value="ATP_grasp_subdomain_1"/>
</dbReference>
<evidence type="ECO:0000313" key="8">
    <source>
        <dbReference type="Proteomes" id="UP001500618"/>
    </source>
</evidence>
<sequence>MHVMVLAGGLSYERDVSLRSGRRVSDALRRVGVETTTVDADADLLSTLHTSQPDAVFIALHGAPGEDGALRGVLDAADVPYVGAAAAESRLAWDKPVAKTLLRRAGIDTPDWMALPHETFRELGAAAVLERVVKSIGLPLMVKPVNGGSGLGATPVFDAGELPAAMMSCFAYGGTALLERFISGIDVAVSVIDAGDGPQALPVVEIEPADGVYDYTARYTAGITRWHAPARLSPEKLQQLAEMALQAHTTLGLRDLSRMDAIIDTDGRAHVLEVSVSPGMTETSLTPLAVAAADLDLGIVCRSLVERAIERR</sequence>
<evidence type="ECO:0000313" key="7">
    <source>
        <dbReference type="EMBL" id="GAA1677867.1"/>
    </source>
</evidence>
<keyword evidence="2 4" id="KW-0436">Ligase</keyword>
<keyword evidence="4" id="KW-0963">Cytoplasm</keyword>
<protein>
    <recommendedName>
        <fullName evidence="4">D-alanine--D-alanine ligase</fullName>
        <ecNumber evidence="4">6.3.2.4</ecNumber>
    </recommendedName>
    <alternativeName>
        <fullName evidence="4">D-Ala-D-Ala ligase</fullName>
    </alternativeName>
    <alternativeName>
        <fullName evidence="4">D-alanylalanine synthetase</fullName>
    </alternativeName>
</protein>
<dbReference type="Gene3D" id="3.40.50.20">
    <property type="match status" value="1"/>
</dbReference>
<dbReference type="NCBIfam" id="NF002378">
    <property type="entry name" value="PRK01372.1"/>
    <property type="match status" value="1"/>
</dbReference>
<dbReference type="InterPro" id="IPR011095">
    <property type="entry name" value="Dala_Dala_lig_C"/>
</dbReference>
<dbReference type="SUPFAM" id="SSF56059">
    <property type="entry name" value="Glutathione synthetase ATP-binding domain-like"/>
    <property type="match status" value="1"/>
</dbReference>
<keyword evidence="3 4" id="KW-0961">Cell wall biogenesis/degradation</keyword>
<dbReference type="InterPro" id="IPR005905">
    <property type="entry name" value="D_ala_D_ala"/>
</dbReference>
<dbReference type="PIRSF" id="PIRSF039102">
    <property type="entry name" value="Ddl/VanB"/>
    <property type="match status" value="1"/>
</dbReference>
<comment type="function">
    <text evidence="4">Cell wall formation.</text>
</comment>
<evidence type="ECO:0000256" key="5">
    <source>
        <dbReference type="PROSITE-ProRule" id="PRU00409"/>
    </source>
</evidence>
<dbReference type="Proteomes" id="UP001500618">
    <property type="component" value="Unassembled WGS sequence"/>
</dbReference>
<dbReference type="PANTHER" id="PTHR23132">
    <property type="entry name" value="D-ALANINE--D-ALANINE LIGASE"/>
    <property type="match status" value="1"/>
</dbReference>
<dbReference type="EMBL" id="BAAANY010000009">
    <property type="protein sequence ID" value="GAA1677867.1"/>
    <property type="molecule type" value="Genomic_DNA"/>
</dbReference>
<proteinExistence type="inferred from homology"/>
<keyword evidence="5" id="KW-0067">ATP-binding</keyword>
<evidence type="ECO:0000256" key="1">
    <source>
        <dbReference type="ARBA" id="ARBA00010871"/>
    </source>
</evidence>
<dbReference type="PROSITE" id="PS50975">
    <property type="entry name" value="ATP_GRASP"/>
    <property type="match status" value="1"/>
</dbReference>
<evidence type="ECO:0000259" key="6">
    <source>
        <dbReference type="PROSITE" id="PS50975"/>
    </source>
</evidence>
<comment type="pathway">
    <text evidence="4">Cell wall biogenesis; peptidoglycan biosynthesis.</text>
</comment>
<dbReference type="Pfam" id="PF01820">
    <property type="entry name" value="Dala_Dala_lig_N"/>
    <property type="match status" value="1"/>
</dbReference>
<comment type="subcellular location">
    <subcellularLocation>
        <location evidence="4">Cytoplasm</location>
    </subcellularLocation>
</comment>
<keyword evidence="4" id="KW-0573">Peptidoglycan synthesis</keyword>
<gene>
    <name evidence="4" type="primary">ddl</name>
    <name evidence="7" type="ORF">GCM10009765_28970</name>
</gene>
<comment type="caution">
    <text evidence="7">The sequence shown here is derived from an EMBL/GenBank/DDBJ whole genome shotgun (WGS) entry which is preliminary data.</text>
</comment>
<dbReference type="HAMAP" id="MF_00047">
    <property type="entry name" value="Dala_Dala_lig"/>
    <property type="match status" value="1"/>
</dbReference>
<comment type="similarity">
    <text evidence="1 4">Belongs to the D-alanine--D-alanine ligase family.</text>
</comment>
<accession>A0ABN2GWA7</accession>
<dbReference type="GO" id="GO:0016874">
    <property type="term" value="F:ligase activity"/>
    <property type="evidence" value="ECO:0007669"/>
    <property type="project" value="UniProtKB-KW"/>
</dbReference>
<reference evidence="7 8" key="1">
    <citation type="journal article" date="2019" name="Int. J. Syst. Evol. Microbiol.">
        <title>The Global Catalogue of Microorganisms (GCM) 10K type strain sequencing project: providing services to taxonomists for standard genome sequencing and annotation.</title>
        <authorList>
            <consortium name="The Broad Institute Genomics Platform"/>
            <consortium name="The Broad Institute Genome Sequencing Center for Infectious Disease"/>
            <person name="Wu L."/>
            <person name="Ma J."/>
        </authorList>
    </citation>
    <scope>NUCLEOTIDE SEQUENCE [LARGE SCALE GENOMIC DNA]</scope>
    <source>
        <strain evidence="7 8">JCM 14718</strain>
    </source>
</reference>
<keyword evidence="8" id="KW-1185">Reference proteome</keyword>
<dbReference type="InterPro" id="IPR016185">
    <property type="entry name" value="PreATP-grasp_dom_sf"/>
</dbReference>
<organism evidence="7 8">
    <name type="scientific">Fodinicola feengrottensis</name>
    <dbReference type="NCBI Taxonomy" id="435914"/>
    <lineage>
        <taxon>Bacteria</taxon>
        <taxon>Bacillati</taxon>
        <taxon>Actinomycetota</taxon>
        <taxon>Actinomycetes</taxon>
        <taxon>Mycobacteriales</taxon>
        <taxon>Fodinicola</taxon>
    </lineage>
</organism>
<dbReference type="PANTHER" id="PTHR23132:SF23">
    <property type="entry name" value="D-ALANINE--D-ALANINE LIGASE B"/>
    <property type="match status" value="1"/>
</dbReference>
<dbReference type="InterPro" id="IPR011127">
    <property type="entry name" value="Dala_Dala_lig_N"/>
</dbReference>
<feature type="domain" description="ATP-grasp" evidence="6">
    <location>
        <begin position="99"/>
        <end position="306"/>
    </location>
</feature>
<evidence type="ECO:0000256" key="3">
    <source>
        <dbReference type="ARBA" id="ARBA00023316"/>
    </source>
</evidence>